<reference evidence="1" key="1">
    <citation type="submission" date="2022-07" db="EMBL/GenBank/DDBJ databases">
        <title>Genome Sequence of Agrocybe chaxingu.</title>
        <authorList>
            <person name="Buettner E."/>
        </authorList>
    </citation>
    <scope>NUCLEOTIDE SEQUENCE</scope>
    <source>
        <strain evidence="1">MP-N11</strain>
    </source>
</reference>
<comment type="caution">
    <text evidence="1">The sequence shown here is derived from an EMBL/GenBank/DDBJ whole genome shotgun (WGS) entry which is preliminary data.</text>
</comment>
<evidence type="ECO:0000313" key="1">
    <source>
        <dbReference type="EMBL" id="KAJ3501498.1"/>
    </source>
</evidence>
<keyword evidence="2" id="KW-1185">Reference proteome</keyword>
<dbReference type="AlphaFoldDB" id="A0A9W8MRC5"/>
<dbReference type="Proteomes" id="UP001148786">
    <property type="component" value="Unassembled WGS sequence"/>
</dbReference>
<evidence type="ECO:0000313" key="2">
    <source>
        <dbReference type="Proteomes" id="UP001148786"/>
    </source>
</evidence>
<dbReference type="EMBL" id="JANKHO010001426">
    <property type="protein sequence ID" value="KAJ3501498.1"/>
    <property type="molecule type" value="Genomic_DNA"/>
</dbReference>
<sequence>MQNISRKELERDLIQVTQLRRLHLTTYRAPALIPWNLQCPVLQDATFDYDENDDDDDECCELISFIRSCGTTLRKMQLPGLATDNFCEIQDDSKILEELTTSGSFGSPDIDEYSRKETYNASVRFFFQNLIDHPMALPRLKILRILDQRLEEKAALECDVARFLDSRLAGGDQVLSLRKAFVGLDQDSSCRQMERREKSRQWRAQGIQVDFE</sequence>
<accession>A0A9W8MRC5</accession>
<organism evidence="1 2">
    <name type="scientific">Agrocybe chaxingu</name>
    <dbReference type="NCBI Taxonomy" id="84603"/>
    <lineage>
        <taxon>Eukaryota</taxon>
        <taxon>Fungi</taxon>
        <taxon>Dikarya</taxon>
        <taxon>Basidiomycota</taxon>
        <taxon>Agaricomycotina</taxon>
        <taxon>Agaricomycetes</taxon>
        <taxon>Agaricomycetidae</taxon>
        <taxon>Agaricales</taxon>
        <taxon>Agaricineae</taxon>
        <taxon>Strophariaceae</taxon>
        <taxon>Agrocybe</taxon>
    </lineage>
</organism>
<gene>
    <name evidence="1" type="ORF">NLJ89_g9310</name>
</gene>
<proteinExistence type="predicted"/>
<name>A0A9W8MRC5_9AGAR</name>
<dbReference type="OrthoDB" id="10489603at2759"/>
<protein>
    <submittedName>
        <fullName evidence="1">Uncharacterized protein</fullName>
    </submittedName>
</protein>